<keyword evidence="1 3" id="KW-0853">WD repeat</keyword>
<dbReference type="SMART" id="SM00320">
    <property type="entry name" value="WD40"/>
    <property type="match status" value="3"/>
</dbReference>
<dbReference type="Gene3D" id="2.130.10.10">
    <property type="entry name" value="YVTN repeat-like/Quinoprotein amine dehydrogenase"/>
    <property type="match status" value="1"/>
</dbReference>
<dbReference type="Proteomes" id="UP000078348">
    <property type="component" value="Unassembled WGS sequence"/>
</dbReference>
<feature type="domain" description="DUF1899" evidence="6">
    <location>
        <begin position="5"/>
        <end position="63"/>
    </location>
</feature>
<evidence type="ECO:0000256" key="3">
    <source>
        <dbReference type="PROSITE-ProRule" id="PRU00221"/>
    </source>
</evidence>
<evidence type="ECO:0000256" key="5">
    <source>
        <dbReference type="SAM" id="MobiDB-lite"/>
    </source>
</evidence>
<dbReference type="AlphaFoldDB" id="A0A196SEG3"/>
<feature type="compositionally biased region" description="Polar residues" evidence="5">
    <location>
        <begin position="660"/>
        <end position="683"/>
    </location>
</feature>
<dbReference type="PROSITE" id="PS00678">
    <property type="entry name" value="WD_REPEATS_1"/>
    <property type="match status" value="1"/>
</dbReference>
<comment type="caution">
    <text evidence="7">The sequence shown here is derived from an EMBL/GenBank/DDBJ whole genome shotgun (WGS) entry which is preliminary data.</text>
</comment>
<dbReference type="SMART" id="SM01167">
    <property type="entry name" value="DUF1900"/>
    <property type="match status" value="1"/>
</dbReference>
<dbReference type="PROSITE" id="PS50082">
    <property type="entry name" value="WD_REPEATS_2"/>
    <property type="match status" value="2"/>
</dbReference>
<feature type="repeat" description="WD" evidence="3">
    <location>
        <begin position="74"/>
        <end position="108"/>
    </location>
</feature>
<keyword evidence="8" id="KW-1185">Reference proteome</keyword>
<dbReference type="InterPro" id="IPR015505">
    <property type="entry name" value="Coronin"/>
</dbReference>
<evidence type="ECO:0000313" key="7">
    <source>
        <dbReference type="EMBL" id="OAO15450.1"/>
    </source>
</evidence>
<name>A0A196SEG3_BLAHN</name>
<feature type="compositionally biased region" description="Low complexity" evidence="5">
    <location>
        <begin position="642"/>
        <end position="659"/>
    </location>
</feature>
<dbReference type="InterPro" id="IPR015943">
    <property type="entry name" value="WD40/YVTN_repeat-like_dom_sf"/>
</dbReference>
<feature type="compositionally biased region" description="Polar residues" evidence="5">
    <location>
        <begin position="631"/>
        <end position="641"/>
    </location>
</feature>
<evidence type="ECO:0000259" key="6">
    <source>
        <dbReference type="Pfam" id="PF08953"/>
    </source>
</evidence>
<reference evidence="7 8" key="1">
    <citation type="submission" date="2016-05" db="EMBL/GenBank/DDBJ databases">
        <title>Nuclear genome of Blastocystis sp. subtype 1 NandII.</title>
        <authorList>
            <person name="Gentekaki E."/>
            <person name="Curtis B."/>
            <person name="Stairs C."/>
            <person name="Eme L."/>
            <person name="Herman E."/>
            <person name="Klimes V."/>
            <person name="Arias M.C."/>
            <person name="Elias M."/>
            <person name="Hilliou F."/>
            <person name="Klute M."/>
            <person name="Malik S.-B."/>
            <person name="Pightling A."/>
            <person name="Rachubinski R."/>
            <person name="Salas D."/>
            <person name="Schlacht A."/>
            <person name="Suga H."/>
            <person name="Archibald J."/>
            <person name="Ball S.G."/>
            <person name="Clark G."/>
            <person name="Dacks J."/>
            <person name="Van Der Giezen M."/>
            <person name="Tsaousis A."/>
            <person name="Roger A."/>
        </authorList>
    </citation>
    <scope>NUCLEOTIDE SEQUENCE [LARGE SCALE GENOMIC DNA]</scope>
    <source>
        <strain evidence="8">ATCC 50177 / NandII</strain>
    </source>
</reference>
<dbReference type="InterPro" id="IPR015048">
    <property type="entry name" value="DUF1899"/>
</dbReference>
<organism evidence="7 8">
    <name type="scientific">Blastocystis sp. subtype 1 (strain ATCC 50177 / NandII)</name>
    <dbReference type="NCBI Taxonomy" id="478820"/>
    <lineage>
        <taxon>Eukaryota</taxon>
        <taxon>Sar</taxon>
        <taxon>Stramenopiles</taxon>
        <taxon>Bigyra</taxon>
        <taxon>Opalozoa</taxon>
        <taxon>Opalinata</taxon>
        <taxon>Blastocystidae</taxon>
        <taxon>Blastocystis</taxon>
    </lineage>
</organism>
<feature type="compositionally biased region" description="Polar residues" evidence="5">
    <location>
        <begin position="452"/>
        <end position="462"/>
    </location>
</feature>
<feature type="region of interest" description="Disordered" evidence="5">
    <location>
        <begin position="545"/>
        <end position="565"/>
    </location>
</feature>
<dbReference type="EMBL" id="LXWW01000139">
    <property type="protein sequence ID" value="OAO15450.1"/>
    <property type="molecule type" value="Genomic_DNA"/>
</dbReference>
<dbReference type="InterPro" id="IPR001680">
    <property type="entry name" value="WD40_rpt"/>
</dbReference>
<feature type="region of interest" description="Disordered" evidence="5">
    <location>
        <begin position="609"/>
        <end position="704"/>
    </location>
</feature>
<feature type="repeat" description="WD" evidence="3">
    <location>
        <begin position="124"/>
        <end position="166"/>
    </location>
</feature>
<accession>A0A196SEG3</accession>
<evidence type="ECO:0000256" key="1">
    <source>
        <dbReference type="ARBA" id="ARBA00022574"/>
    </source>
</evidence>
<feature type="region of interest" description="Disordered" evidence="5">
    <location>
        <begin position="451"/>
        <end position="481"/>
    </location>
</feature>
<protein>
    <recommendedName>
        <fullName evidence="4">Coronin</fullName>
    </recommendedName>
</protein>
<comment type="similarity">
    <text evidence="4">Belongs to the WD repeat coronin family.</text>
</comment>
<keyword evidence="2 4" id="KW-0677">Repeat</keyword>
<dbReference type="InterPro" id="IPR036322">
    <property type="entry name" value="WD40_repeat_dom_sf"/>
</dbReference>
<dbReference type="STRING" id="478820.A0A196SEG3"/>
<sequence length="765" mass="83743">MDPYKASRFRFLDYQPLSDPCRYTDLTLPSSNVDQIVIRTNGDLFALPIAGPTGQLYVRPVKGSERYTFKSTKLKCHKYAVSSFAFDPFEKSLLMTGAEDGEMRLWKVPPEGIVEENVEPVLSLDGHRRKILSMEYNPTASEILATGSSDGSCRIWNVFSKREVISLELQGAQLQEMKWDYTGALLCTGTKNREYHIWDPRTVNIVSSFTGHASPRRSYMTWLGDSYFFVTTGYSKQSNREVVLRDLRNVSQAVYTITADNSPGPFVPYYNPSCHILWYSGRGDSKLNGLDVDDVSMWTNREVGSGIAINMKTSIKSLSMMPQHMLDIKRNEVDKFVRINMDCGVDGFEIVMPHQAGAAITEIYGATPLPTPALTADAWTRGAMEKPRTQNPNDTKSAFPRGLGSLPHGDTELKLVKPANIREVIEASRRKTFSKDQLDGFARNLGELADAMQSQSEQQRARIQSGRASAAAPAPSLTRSLNMSMIKRGSASSAGPESGEKRETMKGDGVLRRMSLFKVPEKGQGSGKKGVAVAQLEKSKTRLCLNLPGRGAPTAASPTAKPSRGYRVSEVLPNNRHSVGVGASAVPAVPKAVPVTTTPTVVPKPVPMTPTPTVVPKAVPVQSPVSPPRLTPTQSAQPTPSMQYAQPAQPMQYAQPAQPTTVQRPSVQPTLLPQARSSMTPQPRLSAVPVAPAPTMQPAGGANAPISQSEFMAVLKRLDMIEDRLTQLSVAFDRMSRCSSSSHESGREMDDVRKSLEVIKRRLGC</sequence>
<feature type="compositionally biased region" description="Low complexity" evidence="5">
    <location>
        <begin position="611"/>
        <end position="621"/>
    </location>
</feature>
<feature type="compositionally biased region" description="Low complexity" evidence="5">
    <location>
        <begin position="552"/>
        <end position="563"/>
    </location>
</feature>
<dbReference type="Pfam" id="PF00400">
    <property type="entry name" value="WD40"/>
    <property type="match status" value="2"/>
</dbReference>
<evidence type="ECO:0000313" key="8">
    <source>
        <dbReference type="Proteomes" id="UP000078348"/>
    </source>
</evidence>
<proteinExistence type="inferred from homology"/>
<gene>
    <name evidence="7" type="ORF">AV274_2789</name>
</gene>
<dbReference type="PROSITE" id="PS50294">
    <property type="entry name" value="WD_REPEATS_REGION"/>
    <property type="match status" value="2"/>
</dbReference>
<dbReference type="Pfam" id="PF08953">
    <property type="entry name" value="DUF1899"/>
    <property type="match status" value="1"/>
</dbReference>
<dbReference type="InterPro" id="IPR019775">
    <property type="entry name" value="WD40_repeat_CS"/>
</dbReference>
<evidence type="ECO:0000256" key="2">
    <source>
        <dbReference type="ARBA" id="ARBA00022737"/>
    </source>
</evidence>
<evidence type="ECO:0000256" key="4">
    <source>
        <dbReference type="RuleBase" id="RU280818"/>
    </source>
</evidence>
<dbReference type="OrthoDB" id="10251741at2759"/>
<dbReference type="PANTHER" id="PTHR10856">
    <property type="entry name" value="CORONIN"/>
    <property type="match status" value="1"/>
</dbReference>
<dbReference type="SUPFAM" id="SSF50978">
    <property type="entry name" value="WD40 repeat-like"/>
    <property type="match status" value="1"/>
</dbReference>